<dbReference type="AlphaFoldDB" id="A0A2K9AN44"/>
<proteinExistence type="predicted"/>
<dbReference type="EMBL" id="CP025120">
    <property type="protein sequence ID" value="AUD77833.1"/>
    <property type="molecule type" value="Genomic_DNA"/>
</dbReference>
<feature type="domain" description="IraD/Gp25-like" evidence="1">
    <location>
        <begin position="20"/>
        <end position="118"/>
    </location>
</feature>
<name>A0A2K9AN44_9GAMM</name>
<protein>
    <submittedName>
        <fullName evidence="2">Type VI secretion system baseplate subunit TssE</fullName>
    </submittedName>
</protein>
<reference evidence="2 3" key="1">
    <citation type="submission" date="2017-12" db="EMBL/GenBank/DDBJ databases">
        <title>Kangiella profundi FT102 completed genome.</title>
        <authorList>
            <person name="Xu J."/>
            <person name="Wang J."/>
            <person name="Lu Y."/>
        </authorList>
    </citation>
    <scope>NUCLEOTIDE SEQUENCE [LARGE SCALE GENOMIC DNA]</scope>
    <source>
        <strain evidence="2 3">FT102</strain>
    </source>
</reference>
<dbReference type="InterPro" id="IPR053176">
    <property type="entry name" value="T6SS_TssE1-like"/>
</dbReference>
<dbReference type="OrthoDB" id="119583at2"/>
<dbReference type="SUPFAM" id="SSF160719">
    <property type="entry name" value="gpW/gp25-like"/>
    <property type="match status" value="1"/>
</dbReference>
<accession>A0A2K9AN44</accession>
<dbReference type="PANTHER" id="PTHR38595:SF2">
    <property type="entry name" value="TYPE VI SECRETION SYSTEM BASEPLATE SUBUNIT TSSE"/>
    <property type="match status" value="1"/>
</dbReference>
<dbReference type="NCBIfam" id="TIGR03357">
    <property type="entry name" value="VI_zyme"/>
    <property type="match status" value="1"/>
</dbReference>
<dbReference type="InterPro" id="IPR007048">
    <property type="entry name" value="IraD/Gp25-like"/>
</dbReference>
<organism evidence="2 3">
    <name type="scientific">Kangiella profundi</name>
    <dbReference type="NCBI Taxonomy" id="1561924"/>
    <lineage>
        <taxon>Bacteria</taxon>
        <taxon>Pseudomonadati</taxon>
        <taxon>Pseudomonadota</taxon>
        <taxon>Gammaproteobacteria</taxon>
        <taxon>Kangiellales</taxon>
        <taxon>Kangiellaceae</taxon>
        <taxon>Kangiella</taxon>
    </lineage>
</organism>
<sequence>MESLWERLIGKEISSEQDWLAKSICEDLKRMLNTRKSLLLSDEQFPNVKKSILNYGINDFSFGSVGTEEERKELANQIHQVIREYEPRIENMIIEILENKSKEDRVLRLDIKAELKTKEQINIRTNIDVMENASEIKELYHE</sequence>
<dbReference type="RefSeq" id="WP_106645755.1">
    <property type="nucleotide sequence ID" value="NZ_BMGO01000001.1"/>
</dbReference>
<keyword evidence="3" id="KW-1185">Reference proteome</keyword>
<dbReference type="Proteomes" id="UP000232693">
    <property type="component" value="Chromosome"/>
</dbReference>
<dbReference type="InterPro" id="IPR017737">
    <property type="entry name" value="TssE1-like"/>
</dbReference>
<evidence type="ECO:0000259" key="1">
    <source>
        <dbReference type="Pfam" id="PF04965"/>
    </source>
</evidence>
<dbReference type="Gene3D" id="3.10.450.40">
    <property type="match status" value="1"/>
</dbReference>
<evidence type="ECO:0000313" key="2">
    <source>
        <dbReference type="EMBL" id="AUD77833.1"/>
    </source>
</evidence>
<gene>
    <name evidence="2" type="ORF">CW740_00715</name>
</gene>
<dbReference type="Pfam" id="PF04965">
    <property type="entry name" value="GPW_gp25"/>
    <property type="match status" value="1"/>
</dbReference>
<dbReference type="PANTHER" id="PTHR38595">
    <property type="entry name" value="CYTOPLASMIC PROTEIN-RELATED"/>
    <property type="match status" value="1"/>
</dbReference>
<dbReference type="KEGG" id="kpd:CW740_00715"/>
<evidence type="ECO:0000313" key="3">
    <source>
        <dbReference type="Proteomes" id="UP000232693"/>
    </source>
</evidence>